<proteinExistence type="predicted"/>
<evidence type="ECO:0000313" key="3">
    <source>
        <dbReference type="Proteomes" id="UP000581206"/>
    </source>
</evidence>
<keyword evidence="3" id="KW-1185">Reference proteome</keyword>
<accession>A0A7X6KT68</accession>
<dbReference type="Proteomes" id="UP000581206">
    <property type="component" value="Unassembled WGS sequence"/>
</dbReference>
<protein>
    <submittedName>
        <fullName evidence="2">ATP-binding protein</fullName>
    </submittedName>
</protein>
<dbReference type="PANTHER" id="PTHR34301">
    <property type="entry name" value="DNA-BINDING PROTEIN-RELATED"/>
    <property type="match status" value="1"/>
</dbReference>
<dbReference type="Pfam" id="PF20703">
    <property type="entry name" value="nSTAND1"/>
    <property type="match status" value="1"/>
</dbReference>
<dbReference type="PANTHER" id="PTHR34301:SF8">
    <property type="entry name" value="ATPASE DOMAIN-CONTAINING PROTEIN"/>
    <property type="match status" value="1"/>
</dbReference>
<feature type="domain" description="Novel STAND NTPase 1" evidence="1">
    <location>
        <begin position="17"/>
        <end position="263"/>
    </location>
</feature>
<dbReference type="EMBL" id="JAAXOX010000002">
    <property type="protein sequence ID" value="NKY21852.1"/>
    <property type="molecule type" value="Genomic_DNA"/>
</dbReference>
<dbReference type="InterPro" id="IPR049052">
    <property type="entry name" value="nSTAND1"/>
</dbReference>
<dbReference type="InterPro" id="IPR027417">
    <property type="entry name" value="P-loop_NTPase"/>
</dbReference>
<evidence type="ECO:0000259" key="1">
    <source>
        <dbReference type="Pfam" id="PF20703"/>
    </source>
</evidence>
<evidence type="ECO:0000313" key="2">
    <source>
        <dbReference type="EMBL" id="NKY21852.1"/>
    </source>
</evidence>
<dbReference type="GO" id="GO:0005524">
    <property type="term" value="F:ATP binding"/>
    <property type="evidence" value="ECO:0007669"/>
    <property type="project" value="UniProtKB-KW"/>
</dbReference>
<reference evidence="2 3" key="1">
    <citation type="submission" date="2020-04" db="EMBL/GenBank/DDBJ databases">
        <title>MicrobeNet Type strains.</title>
        <authorList>
            <person name="Nicholson A.C."/>
        </authorList>
    </citation>
    <scope>NUCLEOTIDE SEQUENCE [LARGE SCALE GENOMIC DNA]</scope>
    <source>
        <strain evidence="2 3">ATCC BAA-788</strain>
    </source>
</reference>
<comment type="caution">
    <text evidence="2">The sequence shown here is derived from an EMBL/GenBank/DDBJ whole genome shotgun (WGS) entry which is preliminary data.</text>
</comment>
<dbReference type="RefSeq" id="WP_168628986.1">
    <property type="nucleotide sequence ID" value="NZ_BONL01000002.1"/>
</dbReference>
<name>A0A7X6KT68_9CELL</name>
<keyword evidence="2" id="KW-0547">Nucleotide-binding</keyword>
<dbReference type="SUPFAM" id="SSF52540">
    <property type="entry name" value="P-loop containing nucleoside triphosphate hydrolases"/>
    <property type="match status" value="1"/>
</dbReference>
<dbReference type="AlphaFoldDB" id="A0A7X6KT68"/>
<sequence>MIERSVLLNAFQPATELDDPERFAGRSKEVRQLADSLNANGSVPLIFGDRGLGKSSLALQIRRIALGDVGLLDHLNATRLALPDERQFITFYVTCTGSTKTFMDLLQLMVNAAESVETAPIDGNSRATQLVDRKSRKKLALKIFEFESTKTYQTESQRLSYQDLNGEEKLIQLCDLLTATYGQPVLFIIDELDRIENTAGLASFLKAASSERLKFLLVGIASNISELLADHQSLERRLNAVRIPLMTQADLGQIVTKAEEYLGFNGVAMSFSTNATIALSKVAAGFPWFVHVLGQQALVDAEAKGQSVVGRQGVSQAIASIVNNQFAQQFADMYQAAVRDSMNREMTLRAFAQWGDVDIPTGEIYRFLSSQLGVGGGSTYRGHLCAPEYGSILFAPAFQKRGLVRFRNEMFKAYVRFRPSIYRDVDSRVRAAWSEWVKP</sequence>
<organism evidence="2 3">
    <name type="scientific">Cellulomonas denverensis</name>
    <dbReference type="NCBI Taxonomy" id="264297"/>
    <lineage>
        <taxon>Bacteria</taxon>
        <taxon>Bacillati</taxon>
        <taxon>Actinomycetota</taxon>
        <taxon>Actinomycetes</taxon>
        <taxon>Micrococcales</taxon>
        <taxon>Cellulomonadaceae</taxon>
        <taxon>Cellulomonas</taxon>
    </lineage>
</organism>
<keyword evidence="2" id="KW-0067">ATP-binding</keyword>
<dbReference type="Gene3D" id="3.40.50.300">
    <property type="entry name" value="P-loop containing nucleotide triphosphate hydrolases"/>
    <property type="match status" value="1"/>
</dbReference>
<gene>
    <name evidence="2" type="ORF">HGA03_04155</name>
</gene>